<comment type="caution">
    <text evidence="11">The sequence shown here is derived from an EMBL/GenBank/DDBJ whole genome shotgun (WGS) entry which is preliminary data.</text>
</comment>
<evidence type="ECO:0000256" key="2">
    <source>
        <dbReference type="ARBA" id="ARBA00022516"/>
    </source>
</evidence>
<dbReference type="OrthoDB" id="9787072at2"/>
<dbReference type="InterPro" id="IPR016181">
    <property type="entry name" value="Acyl_CoA_acyltransferase"/>
</dbReference>
<evidence type="ECO:0000256" key="3">
    <source>
        <dbReference type="ARBA" id="ARBA00022679"/>
    </source>
</evidence>
<reference evidence="11 12" key="1">
    <citation type="journal article" date="2014" name="BMC Genomics">
        <title>The genome of the intracellular bacterium of the coastal bivalve, Solemya velum: a blueprint for thriving in and out of symbiosis.</title>
        <authorList>
            <person name="Dmytrenko O."/>
            <person name="Russell S.L."/>
            <person name="Loo W.T."/>
            <person name="Fontanez K.M."/>
            <person name="Liao L."/>
            <person name="Roeselers G."/>
            <person name="Sharma R."/>
            <person name="Stewart F.J."/>
            <person name="Newton I.L."/>
            <person name="Woyke T."/>
            <person name="Wu D."/>
            <person name="Lang J.M."/>
            <person name="Eisen J.A."/>
            <person name="Cavanaugh C.M."/>
        </authorList>
    </citation>
    <scope>NUCLEOTIDE SEQUENCE [LARGE SCALE GENOMIC DNA]</scope>
    <source>
        <strain evidence="11 12">WH</strain>
    </source>
</reference>
<keyword evidence="2" id="KW-0444">Lipid biosynthesis</keyword>
<keyword evidence="4" id="KW-0443">Lipid metabolism</keyword>
<organism evidence="11 12">
    <name type="scientific">Solemya velum gill symbiont</name>
    <dbReference type="NCBI Taxonomy" id="2340"/>
    <lineage>
        <taxon>Bacteria</taxon>
        <taxon>Pseudomonadati</taxon>
        <taxon>Pseudomonadota</taxon>
        <taxon>Gammaproteobacteria</taxon>
        <taxon>sulfur-oxidizing symbionts</taxon>
    </lineage>
</organism>
<dbReference type="STRING" id="2340.JV46_23270"/>
<evidence type="ECO:0000256" key="7">
    <source>
        <dbReference type="ARBA" id="ARBA00039058"/>
    </source>
</evidence>
<dbReference type="EMBL" id="JRAA01000001">
    <property type="protein sequence ID" value="KHF26666.1"/>
    <property type="molecule type" value="Genomic_DNA"/>
</dbReference>
<name>A0A0B0HGQ6_SOVGS</name>
<dbReference type="InterPro" id="IPR052351">
    <property type="entry name" value="Ornithine_N-alpha-AT"/>
</dbReference>
<keyword evidence="12" id="KW-1185">Reference proteome</keyword>
<keyword evidence="5" id="KW-0012">Acyltransferase</keyword>
<protein>
    <recommendedName>
        <fullName evidence="8">L-ornithine N(alpha)-acyltransferase</fullName>
        <ecNumber evidence="7">2.3.2.30</ecNumber>
    </recommendedName>
</protein>
<evidence type="ECO:0000313" key="11">
    <source>
        <dbReference type="EMBL" id="KHF26666.1"/>
    </source>
</evidence>
<evidence type="ECO:0000256" key="8">
    <source>
        <dbReference type="ARBA" id="ARBA00039866"/>
    </source>
</evidence>
<proteinExistence type="inferred from homology"/>
<accession>A0A0B0HGQ6</accession>
<evidence type="ECO:0000256" key="1">
    <source>
        <dbReference type="ARBA" id="ARBA00005189"/>
    </source>
</evidence>
<evidence type="ECO:0000256" key="5">
    <source>
        <dbReference type="ARBA" id="ARBA00023315"/>
    </source>
</evidence>
<dbReference type="GO" id="GO:0006629">
    <property type="term" value="P:lipid metabolic process"/>
    <property type="evidence" value="ECO:0007669"/>
    <property type="project" value="UniProtKB-KW"/>
</dbReference>
<dbReference type="PATRIC" id="fig|2340.3.peg.1180"/>
<dbReference type="GO" id="GO:0043810">
    <property type="term" value="F:ornithine-acyl [acyl carrier protein] N-acyltransferase activity"/>
    <property type="evidence" value="ECO:0007669"/>
    <property type="project" value="UniProtKB-EC"/>
</dbReference>
<dbReference type="AlphaFoldDB" id="A0A0B0HGQ6"/>
<keyword evidence="3" id="KW-0808">Transferase</keyword>
<dbReference type="EC" id="2.3.2.30" evidence="7"/>
<dbReference type="RefSeq" id="WP_043116460.1">
    <property type="nucleotide sequence ID" value="NZ_JRAA01000001.1"/>
</dbReference>
<comment type="similarity">
    <text evidence="6">Belongs to the acetyltransferase family. OlsB subfamily.</text>
</comment>
<evidence type="ECO:0000313" key="12">
    <source>
        <dbReference type="Proteomes" id="UP000030856"/>
    </source>
</evidence>
<comment type="pathway">
    <text evidence="1">Lipid metabolism.</text>
</comment>
<dbReference type="eggNOG" id="COG3176">
    <property type="taxonomic scope" value="Bacteria"/>
</dbReference>
<dbReference type="PANTHER" id="PTHR37323">
    <property type="entry name" value="GCN5-RELATED N-ACETYLTRANSFERASE"/>
    <property type="match status" value="1"/>
</dbReference>
<sequence>MSAILKPVKTNRLSVELATDETMIRESLELRYRIFAEEMGANLDTTEAIDEDRFDAHCHHLVVRDTRSGDLIASTRLLTDKGAADAGSFYSETEFDMQNIKCLNGSKVEVGRTCVDARYRSGAAIAVLWQGLSSFVQQNHIDFLFGCASIELQEDDGIMATAIMNRLRTHALIDEKYRVRPKTRLPITPLPDEVVAARMPPLLKAYVRLGAKACGEACWDEDFGVADVFMLLNINNLDASYSRHFMSRGGNA</sequence>
<evidence type="ECO:0000256" key="10">
    <source>
        <dbReference type="ARBA" id="ARBA00047785"/>
    </source>
</evidence>
<evidence type="ECO:0000256" key="9">
    <source>
        <dbReference type="ARBA" id="ARBA00045724"/>
    </source>
</evidence>
<dbReference type="SUPFAM" id="SSF55729">
    <property type="entry name" value="Acyl-CoA N-acyltransferases (Nat)"/>
    <property type="match status" value="1"/>
</dbReference>
<dbReference type="Proteomes" id="UP000030856">
    <property type="component" value="Unassembled WGS sequence"/>
</dbReference>
<comment type="function">
    <text evidence="9">Catalyzes the first step in the biosynthesis of ornithine lipids, which are phosphorus-free membrane lipids. Catalyzes the 3-hydroxyacyl-acyl carrier protein-dependent acylation of ornithine to form lyso-ornithine lipid (LOL).</text>
</comment>
<comment type="catalytic activity">
    <reaction evidence="10">
        <text>a (3R)-hydroxyacyl-[ACP] + L-ornithine = a lyso-ornithine lipid + holo-[ACP] + H(+)</text>
        <dbReference type="Rhea" id="RHEA:20633"/>
        <dbReference type="Rhea" id="RHEA-COMP:9685"/>
        <dbReference type="Rhea" id="RHEA-COMP:9945"/>
        <dbReference type="ChEBI" id="CHEBI:15378"/>
        <dbReference type="ChEBI" id="CHEBI:46911"/>
        <dbReference type="ChEBI" id="CHEBI:64479"/>
        <dbReference type="ChEBI" id="CHEBI:78827"/>
        <dbReference type="ChEBI" id="CHEBI:138482"/>
        <dbReference type="EC" id="2.3.2.30"/>
    </reaction>
    <physiologicalReaction direction="left-to-right" evidence="10">
        <dbReference type="Rhea" id="RHEA:20634"/>
    </physiologicalReaction>
</comment>
<gene>
    <name evidence="11" type="ORF">JV46_23270</name>
</gene>
<evidence type="ECO:0000256" key="6">
    <source>
        <dbReference type="ARBA" id="ARBA00038095"/>
    </source>
</evidence>
<dbReference type="Pfam" id="PF13444">
    <property type="entry name" value="Acetyltransf_5"/>
    <property type="match status" value="1"/>
</dbReference>
<evidence type="ECO:0000256" key="4">
    <source>
        <dbReference type="ARBA" id="ARBA00023098"/>
    </source>
</evidence>
<dbReference type="PANTHER" id="PTHR37323:SF1">
    <property type="entry name" value="L-ORNITHINE N(ALPHA)-ACYLTRANSFERASE"/>
    <property type="match status" value="1"/>
</dbReference>
<dbReference type="GeneID" id="86990683"/>
<dbReference type="Gene3D" id="3.40.630.30">
    <property type="match status" value="1"/>
</dbReference>